<dbReference type="InterPro" id="IPR052716">
    <property type="entry name" value="MOSC_domain"/>
</dbReference>
<dbReference type="GO" id="GO:0003824">
    <property type="term" value="F:catalytic activity"/>
    <property type="evidence" value="ECO:0007669"/>
    <property type="project" value="InterPro"/>
</dbReference>
<evidence type="ECO:0000313" key="2">
    <source>
        <dbReference type="EMBL" id="OGC34176.1"/>
    </source>
</evidence>
<sequence>MPQIKAVCVNKCKGQKSEVKNINLIENLGVDGDFHANGGERQVSLLAEESIQKMREKGLTLLPGAFGENLVTEGIDLLSLAIGQKIRIGEVELEISKIGKDCPARCQIYYLAGDCIMPREGVFAKVLKGGIIKPGDEIKL</sequence>
<dbReference type="PANTHER" id="PTHR36930:SF1">
    <property type="entry name" value="MOSC DOMAIN-CONTAINING PROTEIN"/>
    <property type="match status" value="1"/>
</dbReference>
<feature type="domain" description="MOSC" evidence="1">
    <location>
        <begin position="17"/>
        <end position="140"/>
    </location>
</feature>
<dbReference type="AlphaFoldDB" id="A0A1F4TNC5"/>
<organism evidence="2 3">
    <name type="scientific">candidate division WOR-1 bacterium RIFOXYC2_FULL_41_25</name>
    <dbReference type="NCBI Taxonomy" id="1802586"/>
    <lineage>
        <taxon>Bacteria</taxon>
        <taxon>Bacillati</taxon>
        <taxon>Saganbacteria</taxon>
    </lineage>
</organism>
<dbReference type="Pfam" id="PF03473">
    <property type="entry name" value="MOSC"/>
    <property type="match status" value="1"/>
</dbReference>
<gene>
    <name evidence="2" type="ORF">A2462_08105</name>
</gene>
<dbReference type="GO" id="GO:0030151">
    <property type="term" value="F:molybdenum ion binding"/>
    <property type="evidence" value="ECO:0007669"/>
    <property type="project" value="InterPro"/>
</dbReference>
<dbReference type="InterPro" id="IPR011037">
    <property type="entry name" value="Pyrv_Knase-like_insert_dom_sf"/>
</dbReference>
<evidence type="ECO:0000313" key="3">
    <source>
        <dbReference type="Proteomes" id="UP000177309"/>
    </source>
</evidence>
<dbReference type="SUPFAM" id="SSF50800">
    <property type="entry name" value="PK beta-barrel domain-like"/>
    <property type="match status" value="1"/>
</dbReference>
<dbReference type="EMBL" id="MEUI01000021">
    <property type="protein sequence ID" value="OGC34176.1"/>
    <property type="molecule type" value="Genomic_DNA"/>
</dbReference>
<protein>
    <submittedName>
        <fullName evidence="2">Molybdenum cofactor sulfurase</fullName>
    </submittedName>
</protein>
<name>A0A1F4TNC5_UNCSA</name>
<dbReference type="PROSITE" id="PS51340">
    <property type="entry name" value="MOSC"/>
    <property type="match status" value="1"/>
</dbReference>
<evidence type="ECO:0000259" key="1">
    <source>
        <dbReference type="PROSITE" id="PS51340"/>
    </source>
</evidence>
<dbReference type="PANTHER" id="PTHR36930">
    <property type="entry name" value="METAL-SULFUR CLUSTER BIOSYNTHESIS PROTEINS YUAD-RELATED"/>
    <property type="match status" value="1"/>
</dbReference>
<dbReference type="GO" id="GO:0030170">
    <property type="term" value="F:pyridoxal phosphate binding"/>
    <property type="evidence" value="ECO:0007669"/>
    <property type="project" value="InterPro"/>
</dbReference>
<comment type="caution">
    <text evidence="2">The sequence shown here is derived from an EMBL/GenBank/DDBJ whole genome shotgun (WGS) entry which is preliminary data.</text>
</comment>
<dbReference type="Proteomes" id="UP000177309">
    <property type="component" value="Unassembled WGS sequence"/>
</dbReference>
<dbReference type="Gene3D" id="2.40.33.20">
    <property type="entry name" value="PK beta-barrel domain-like"/>
    <property type="match status" value="1"/>
</dbReference>
<dbReference type="InterPro" id="IPR005302">
    <property type="entry name" value="MoCF_Sase_C"/>
</dbReference>
<reference evidence="2 3" key="1">
    <citation type="journal article" date="2016" name="Nat. Commun.">
        <title>Thousands of microbial genomes shed light on interconnected biogeochemical processes in an aquifer system.</title>
        <authorList>
            <person name="Anantharaman K."/>
            <person name="Brown C.T."/>
            <person name="Hug L.A."/>
            <person name="Sharon I."/>
            <person name="Castelle C.J."/>
            <person name="Probst A.J."/>
            <person name="Thomas B.C."/>
            <person name="Singh A."/>
            <person name="Wilkins M.J."/>
            <person name="Karaoz U."/>
            <person name="Brodie E.L."/>
            <person name="Williams K.H."/>
            <person name="Hubbard S.S."/>
            <person name="Banfield J.F."/>
        </authorList>
    </citation>
    <scope>NUCLEOTIDE SEQUENCE [LARGE SCALE GENOMIC DNA]</scope>
</reference>
<proteinExistence type="predicted"/>
<accession>A0A1F4TNC5</accession>